<evidence type="ECO:0000313" key="1">
    <source>
        <dbReference type="EMBL" id="MBB3995309.1"/>
    </source>
</evidence>
<evidence type="ECO:0000313" key="2">
    <source>
        <dbReference type="Proteomes" id="UP000530268"/>
    </source>
</evidence>
<dbReference type="RefSeq" id="WP_184567116.1">
    <property type="nucleotide sequence ID" value="NZ_JACIEI010000013.1"/>
</dbReference>
<sequence length="57" mass="6278">MIYRQARVGMGGFEALDAEACLALLSARGIPPQIAALFLPYWEAGLIEAAEQRREKD</sequence>
<gene>
    <name evidence="1" type="ORF">GGR95_002964</name>
</gene>
<reference evidence="1 2" key="1">
    <citation type="submission" date="2020-08" db="EMBL/GenBank/DDBJ databases">
        <title>Genomic Encyclopedia of Type Strains, Phase IV (KMG-IV): sequencing the most valuable type-strain genomes for metagenomic binning, comparative biology and taxonomic classification.</title>
        <authorList>
            <person name="Goeker M."/>
        </authorList>
    </citation>
    <scope>NUCLEOTIDE SEQUENCE [LARGE SCALE GENOMIC DNA]</scope>
    <source>
        <strain evidence="1 2">DSM 102234</strain>
    </source>
</reference>
<protein>
    <submittedName>
        <fullName evidence="1">Uncharacterized protein</fullName>
    </submittedName>
</protein>
<comment type="caution">
    <text evidence="1">The sequence shown here is derived from an EMBL/GenBank/DDBJ whole genome shotgun (WGS) entry which is preliminary data.</text>
</comment>
<dbReference type="InterPro" id="IPR056114">
    <property type="entry name" value="DUF7697"/>
</dbReference>
<organism evidence="1 2">
    <name type="scientific">Sulfitobacter undariae</name>
    <dbReference type="NCBI Taxonomy" id="1563671"/>
    <lineage>
        <taxon>Bacteria</taxon>
        <taxon>Pseudomonadati</taxon>
        <taxon>Pseudomonadota</taxon>
        <taxon>Alphaproteobacteria</taxon>
        <taxon>Rhodobacterales</taxon>
        <taxon>Roseobacteraceae</taxon>
        <taxon>Sulfitobacter</taxon>
    </lineage>
</organism>
<proteinExistence type="predicted"/>
<dbReference type="Proteomes" id="UP000530268">
    <property type="component" value="Unassembled WGS sequence"/>
</dbReference>
<keyword evidence="2" id="KW-1185">Reference proteome</keyword>
<dbReference type="EMBL" id="JACIEI010000013">
    <property type="protein sequence ID" value="MBB3995309.1"/>
    <property type="molecule type" value="Genomic_DNA"/>
</dbReference>
<name>A0A7W6ECL2_9RHOB</name>
<dbReference type="AlphaFoldDB" id="A0A7W6ECL2"/>
<accession>A0A7W6ECL2</accession>
<dbReference type="Pfam" id="PF24752">
    <property type="entry name" value="DUF7697"/>
    <property type="match status" value="1"/>
</dbReference>